<proteinExistence type="predicted"/>
<dbReference type="Proteomes" id="UP000005801">
    <property type="component" value="Unassembled WGS sequence"/>
</dbReference>
<dbReference type="InterPro" id="IPR005135">
    <property type="entry name" value="Endo/exonuclease/phosphatase"/>
</dbReference>
<dbReference type="SUPFAM" id="SSF56219">
    <property type="entry name" value="DNase I-like"/>
    <property type="match status" value="1"/>
</dbReference>
<organism evidence="2 3">
    <name type="scientific">Plesiocystis pacifica SIR-1</name>
    <dbReference type="NCBI Taxonomy" id="391625"/>
    <lineage>
        <taxon>Bacteria</taxon>
        <taxon>Pseudomonadati</taxon>
        <taxon>Myxococcota</taxon>
        <taxon>Polyangia</taxon>
        <taxon>Nannocystales</taxon>
        <taxon>Nannocystaceae</taxon>
        <taxon>Plesiocystis</taxon>
    </lineage>
</organism>
<dbReference type="STRING" id="391625.PPSIR1_13800"/>
<dbReference type="Pfam" id="PF03372">
    <property type="entry name" value="Exo_endo_phos"/>
    <property type="match status" value="1"/>
</dbReference>
<evidence type="ECO:0000313" key="3">
    <source>
        <dbReference type="Proteomes" id="UP000005801"/>
    </source>
</evidence>
<dbReference type="RefSeq" id="WP_006977057.1">
    <property type="nucleotide sequence ID" value="NZ_ABCS01000176.1"/>
</dbReference>
<keyword evidence="3" id="KW-1185">Reference proteome</keyword>
<dbReference type="GO" id="GO:0003824">
    <property type="term" value="F:catalytic activity"/>
    <property type="evidence" value="ECO:0007669"/>
    <property type="project" value="InterPro"/>
</dbReference>
<sequence length="269" mass="30651">MSFSVLAWNVRKFGGKRSKVRVERVAEFIHSFDEGRGPDVFGLFEIEQGRVVNALYNDFPDYDFYMTDGPQSLEMVVAARHGVFGQASFVVKREFRGAPHLRPGAMLTVKYGNYRYPLLFLHIDSGRTPADFGNRTATIAKVYSLERALTKQGNPRLIALGDFNTMGMAYPRDNLDNERVSEEEEIAIMAKQARSAKMMLADKTHARTWHSSSRSQSADLDHVLHSKHVELVEPVLVRGWVDMPTVAKRRQWIERYSDHSALFLKVKGK</sequence>
<name>A6GK21_9BACT</name>
<dbReference type="OrthoDB" id="6396729at2"/>
<comment type="caution">
    <text evidence="2">The sequence shown here is derived from an EMBL/GenBank/DDBJ whole genome shotgun (WGS) entry which is preliminary data.</text>
</comment>
<dbReference type="InterPro" id="IPR036691">
    <property type="entry name" value="Endo/exonu/phosph_ase_sf"/>
</dbReference>
<protein>
    <recommendedName>
        <fullName evidence="1">Endonuclease/exonuclease/phosphatase domain-containing protein</fullName>
    </recommendedName>
</protein>
<evidence type="ECO:0000259" key="1">
    <source>
        <dbReference type="Pfam" id="PF03372"/>
    </source>
</evidence>
<accession>A6GK21</accession>
<evidence type="ECO:0000313" key="2">
    <source>
        <dbReference type="EMBL" id="EDM73782.1"/>
    </source>
</evidence>
<dbReference type="EMBL" id="ABCS01000176">
    <property type="protein sequence ID" value="EDM73782.1"/>
    <property type="molecule type" value="Genomic_DNA"/>
</dbReference>
<dbReference type="AlphaFoldDB" id="A6GK21"/>
<gene>
    <name evidence="2" type="ORF">PPSIR1_13800</name>
</gene>
<feature type="domain" description="Endonuclease/exonuclease/phosphatase" evidence="1">
    <location>
        <begin position="7"/>
        <end position="259"/>
    </location>
</feature>
<dbReference type="eggNOG" id="ENOG5033YIP">
    <property type="taxonomic scope" value="Bacteria"/>
</dbReference>
<dbReference type="Gene3D" id="3.60.10.10">
    <property type="entry name" value="Endonuclease/exonuclease/phosphatase"/>
    <property type="match status" value="1"/>
</dbReference>
<reference evidence="2 3" key="1">
    <citation type="submission" date="2007-06" db="EMBL/GenBank/DDBJ databases">
        <authorList>
            <person name="Shimkets L."/>
            <person name="Ferriera S."/>
            <person name="Johnson J."/>
            <person name="Kravitz S."/>
            <person name="Beeson K."/>
            <person name="Sutton G."/>
            <person name="Rogers Y.-H."/>
            <person name="Friedman R."/>
            <person name="Frazier M."/>
            <person name="Venter J.C."/>
        </authorList>
    </citation>
    <scope>NUCLEOTIDE SEQUENCE [LARGE SCALE GENOMIC DNA]</scope>
    <source>
        <strain evidence="2 3">SIR-1</strain>
    </source>
</reference>